<protein>
    <submittedName>
        <fullName evidence="1">Uncharacterized protein</fullName>
    </submittedName>
</protein>
<keyword evidence="2" id="KW-1185">Reference proteome</keyword>
<organism evidence="1 2">
    <name type="scientific">Fusobacterium animalis ATCC 51191</name>
    <dbReference type="NCBI Taxonomy" id="997347"/>
    <lineage>
        <taxon>Bacteria</taxon>
        <taxon>Fusobacteriati</taxon>
        <taxon>Fusobacteriota</taxon>
        <taxon>Fusobacteriia</taxon>
        <taxon>Fusobacteriales</taxon>
        <taxon>Fusobacteriaceae</taxon>
        <taxon>Fusobacterium</taxon>
    </lineage>
</organism>
<accession>F9EJT9</accession>
<feature type="non-terminal residue" evidence="1">
    <location>
        <position position="1"/>
    </location>
</feature>
<dbReference type="EMBL" id="AFQD01000030">
    <property type="protein sequence ID" value="EGQ80774.1"/>
    <property type="molecule type" value="Genomic_DNA"/>
</dbReference>
<gene>
    <name evidence="1" type="ORF">HMPREF9094_0193</name>
</gene>
<comment type="caution">
    <text evidence="1">The sequence shown here is derived from an EMBL/GenBank/DDBJ whole genome shotgun (WGS) entry which is preliminary data.</text>
</comment>
<dbReference type="HOGENOM" id="CLU_2947108_0_0_0"/>
<reference evidence="1 2" key="1">
    <citation type="submission" date="2011-05" db="EMBL/GenBank/DDBJ databases">
        <authorList>
            <person name="Muzny D."/>
            <person name="Qin X."/>
            <person name="Deng J."/>
            <person name="Jiang H."/>
            <person name="Liu Y."/>
            <person name="Qu J."/>
            <person name="Song X.-Z."/>
            <person name="Zhang L."/>
            <person name="Thornton R."/>
            <person name="Coyle M."/>
            <person name="Francisco L."/>
            <person name="Jackson L."/>
            <person name="Javaid M."/>
            <person name="Korchina V."/>
            <person name="Kovar C."/>
            <person name="Mata R."/>
            <person name="Mathew T."/>
            <person name="Ngo R."/>
            <person name="Nguyen L."/>
            <person name="Nguyen N."/>
            <person name="Okwuonu G."/>
            <person name="Ongeri F."/>
            <person name="Pham C."/>
            <person name="Simmons D."/>
            <person name="Wilczek-Boney K."/>
            <person name="Hale W."/>
            <person name="Jakkamsetti A."/>
            <person name="Pham P."/>
            <person name="Ruth R."/>
            <person name="San Lucas F."/>
            <person name="Warren J."/>
            <person name="Zhang J."/>
            <person name="Zhao Z."/>
            <person name="Zhou C."/>
            <person name="Zhu D."/>
            <person name="Lee S."/>
            <person name="Bess C."/>
            <person name="Blankenburg K."/>
            <person name="Forbes L."/>
            <person name="Fu Q."/>
            <person name="Gubbala S."/>
            <person name="Hirani K."/>
            <person name="Jayaseelan J.C."/>
            <person name="Lara F."/>
            <person name="Munidasa M."/>
            <person name="Palculict T."/>
            <person name="Patil S."/>
            <person name="Pu L.-L."/>
            <person name="Saada N."/>
            <person name="Tang L."/>
            <person name="Weissenberger G."/>
            <person name="Zhu Y."/>
            <person name="Hemphill L."/>
            <person name="Shang Y."/>
            <person name="Youmans B."/>
            <person name="Ayvaz T."/>
            <person name="Ross M."/>
            <person name="Santibanez J."/>
            <person name="Aqrawi P."/>
            <person name="Gross S."/>
            <person name="Joshi V."/>
            <person name="Fowler G."/>
            <person name="Nazareth L."/>
            <person name="Reid J."/>
            <person name="Worley K."/>
            <person name="Petrosino J."/>
            <person name="Highlander S."/>
            <person name="Gibbs R."/>
        </authorList>
    </citation>
    <scope>NUCLEOTIDE SEQUENCE [LARGE SCALE GENOMIC DNA]</scope>
    <source>
        <strain evidence="1 2">ATCC 51191</strain>
    </source>
</reference>
<evidence type="ECO:0000313" key="2">
    <source>
        <dbReference type="Proteomes" id="UP000005392"/>
    </source>
</evidence>
<evidence type="ECO:0000313" key="1">
    <source>
        <dbReference type="EMBL" id="EGQ80774.1"/>
    </source>
</evidence>
<sequence length="60" mass="7033">KEKEFREGTPELTYYRKDGYLYAFDNKTDFLKAIFKLNSAGETEGPAIIYYEDGKILENK</sequence>
<dbReference type="AlphaFoldDB" id="F9EJT9"/>
<dbReference type="Proteomes" id="UP000005392">
    <property type="component" value="Unassembled WGS sequence"/>
</dbReference>
<proteinExistence type="predicted"/>
<name>F9EJT9_9FUSO</name>